<reference evidence="2" key="2">
    <citation type="submission" date="2024-10" db="UniProtKB">
        <authorList>
            <consortium name="EnsemblProtists"/>
        </authorList>
    </citation>
    <scope>IDENTIFICATION</scope>
</reference>
<dbReference type="EnsemblProtists" id="EOD41954">
    <property type="protein sequence ID" value="EOD41954"/>
    <property type="gene ID" value="EMIHUDRAFT_194568"/>
</dbReference>
<dbReference type="STRING" id="2903.R1G7Z2"/>
<dbReference type="GO" id="GO:0003676">
    <property type="term" value="F:nucleic acid binding"/>
    <property type="evidence" value="ECO:0007669"/>
    <property type="project" value="InterPro"/>
</dbReference>
<dbReference type="Pfam" id="PF00581">
    <property type="entry name" value="Rhodanese"/>
    <property type="match status" value="1"/>
</dbReference>
<dbReference type="AlphaFoldDB" id="A0A0D3L1R9"/>
<sequence>MSELAAASSSSSAVVPAQAVPTINRPLPPVPPEARRLVEGKEPISILLFYQYVEPPWTDKECSSALKHFLALGKEHSICGRGRCAKEGLNCTLTGNAAGLRAFCEALRAWKPELFNQTDFKFTDGLPASRRFKALTVRKTDELVAYGLAGERAPALAASSAKHPDAVVIDVRNAYESAIGHFAPPEGGATLLDPKMRNSREFPKWLADEKTKEALSGKKVLMYCTGGIRCERATALLDEMVKADPTFRISDITMVRGGVERYMRTFPEGGFWKGKNYLFDRRLEQVPEAKSSAALEGDVESWCAVCAAPWAAYRGQFKCAGRLPPPAGVCAVPVIVCNRCSDAATADPASLRCPLCQEGYVAPQAMPEVVMADKRAPDQRLGGGRAKKQRPLAEPSSRVFVGSLPFVVDATASGLFYGSAFVQMGSVEAATTAVGAAREGRLRIGKRKLRLNFAPLKPGEEWPAVGFVQRERPLSG</sequence>
<evidence type="ECO:0000313" key="3">
    <source>
        <dbReference type="Proteomes" id="UP000013827"/>
    </source>
</evidence>
<dbReference type="PANTHER" id="PTHR43268:SF7">
    <property type="entry name" value="RHODANESE DOMAIN-CONTAINING PROTEIN"/>
    <property type="match status" value="1"/>
</dbReference>
<organism evidence="2 3">
    <name type="scientific">Emiliania huxleyi (strain CCMP1516)</name>
    <dbReference type="NCBI Taxonomy" id="280463"/>
    <lineage>
        <taxon>Eukaryota</taxon>
        <taxon>Haptista</taxon>
        <taxon>Haptophyta</taxon>
        <taxon>Prymnesiophyceae</taxon>
        <taxon>Isochrysidales</taxon>
        <taxon>Noelaerhabdaceae</taxon>
        <taxon>Emiliania</taxon>
    </lineage>
</organism>
<dbReference type="InterPro" id="IPR036873">
    <property type="entry name" value="Rhodanese-like_dom_sf"/>
</dbReference>
<dbReference type="eggNOG" id="ENOG502RRM5">
    <property type="taxonomic scope" value="Eukaryota"/>
</dbReference>
<dbReference type="RefSeq" id="XP_005794383.1">
    <property type="nucleotide sequence ID" value="XM_005794326.1"/>
</dbReference>
<protein>
    <recommendedName>
        <fullName evidence="1">Rhodanese domain-containing protein</fullName>
    </recommendedName>
</protein>
<dbReference type="InterPro" id="IPR040503">
    <property type="entry name" value="TRHO_N"/>
</dbReference>
<dbReference type="InterPro" id="IPR022111">
    <property type="entry name" value="Rhodanese_C"/>
</dbReference>
<dbReference type="Proteomes" id="UP000013827">
    <property type="component" value="Unassembled WGS sequence"/>
</dbReference>
<dbReference type="PANTHER" id="PTHR43268">
    <property type="entry name" value="THIOSULFATE SULFURTRANSFERASE/RHODANESE-LIKE DOMAIN-CONTAINING PROTEIN 2"/>
    <property type="match status" value="1"/>
</dbReference>
<dbReference type="Pfam" id="PF12368">
    <property type="entry name" value="Rhodanese_C"/>
    <property type="match status" value="1"/>
</dbReference>
<dbReference type="SMART" id="SM00450">
    <property type="entry name" value="RHOD"/>
    <property type="match status" value="1"/>
</dbReference>
<feature type="domain" description="Rhodanese" evidence="1">
    <location>
        <begin position="162"/>
        <end position="271"/>
    </location>
</feature>
<dbReference type="HOGENOM" id="CLU_026067_0_0_1"/>
<dbReference type="InterPro" id="IPR001763">
    <property type="entry name" value="Rhodanese-like_dom"/>
</dbReference>
<dbReference type="PaxDb" id="2903-EOD41954"/>
<accession>A0A0D3L1R9</accession>
<dbReference type="InterPro" id="IPR020936">
    <property type="entry name" value="TrhO"/>
</dbReference>
<dbReference type="GeneID" id="17287224"/>
<evidence type="ECO:0000259" key="1">
    <source>
        <dbReference type="PROSITE" id="PS50206"/>
    </source>
</evidence>
<dbReference type="SUPFAM" id="SSF52821">
    <property type="entry name" value="Rhodanese/Cell cycle control phosphatase"/>
    <property type="match status" value="1"/>
</dbReference>
<evidence type="ECO:0000313" key="2">
    <source>
        <dbReference type="EnsemblProtists" id="EOD41954"/>
    </source>
</evidence>
<dbReference type="Gene3D" id="3.40.250.10">
    <property type="entry name" value="Rhodanese-like domain"/>
    <property type="match status" value="1"/>
</dbReference>
<dbReference type="OMA" id="PKMRNSI"/>
<dbReference type="Pfam" id="PF17773">
    <property type="entry name" value="UPF0176_N"/>
    <property type="match status" value="1"/>
</dbReference>
<name>A0A0D3L1R9_EMIH1</name>
<dbReference type="InterPro" id="IPR035979">
    <property type="entry name" value="RBD_domain_sf"/>
</dbReference>
<proteinExistence type="predicted"/>
<dbReference type="SUPFAM" id="SSF54928">
    <property type="entry name" value="RNA-binding domain, RBD"/>
    <property type="match status" value="1"/>
</dbReference>
<dbReference type="PROSITE" id="PS50206">
    <property type="entry name" value="RHODANESE_3"/>
    <property type="match status" value="1"/>
</dbReference>
<keyword evidence="3" id="KW-1185">Reference proteome</keyword>
<dbReference type="KEGG" id="ehx:EMIHUDRAFT_194568"/>
<reference evidence="3" key="1">
    <citation type="journal article" date="2013" name="Nature">
        <title>Pan genome of the phytoplankton Emiliania underpins its global distribution.</title>
        <authorList>
            <person name="Read B.A."/>
            <person name="Kegel J."/>
            <person name="Klute M.J."/>
            <person name="Kuo A."/>
            <person name="Lefebvre S.C."/>
            <person name="Maumus F."/>
            <person name="Mayer C."/>
            <person name="Miller J."/>
            <person name="Monier A."/>
            <person name="Salamov A."/>
            <person name="Young J."/>
            <person name="Aguilar M."/>
            <person name="Claverie J.M."/>
            <person name="Frickenhaus S."/>
            <person name="Gonzalez K."/>
            <person name="Herman E.K."/>
            <person name="Lin Y.C."/>
            <person name="Napier J."/>
            <person name="Ogata H."/>
            <person name="Sarno A.F."/>
            <person name="Shmutz J."/>
            <person name="Schroeder D."/>
            <person name="de Vargas C."/>
            <person name="Verret F."/>
            <person name="von Dassow P."/>
            <person name="Valentin K."/>
            <person name="Van de Peer Y."/>
            <person name="Wheeler G."/>
            <person name="Dacks J.B."/>
            <person name="Delwiche C.F."/>
            <person name="Dyhrman S.T."/>
            <person name="Glockner G."/>
            <person name="John U."/>
            <person name="Richards T."/>
            <person name="Worden A.Z."/>
            <person name="Zhang X."/>
            <person name="Grigoriev I.V."/>
            <person name="Allen A.E."/>
            <person name="Bidle K."/>
            <person name="Borodovsky M."/>
            <person name="Bowler C."/>
            <person name="Brownlee C."/>
            <person name="Cock J.M."/>
            <person name="Elias M."/>
            <person name="Gladyshev V.N."/>
            <person name="Groth M."/>
            <person name="Guda C."/>
            <person name="Hadaegh A."/>
            <person name="Iglesias-Rodriguez M.D."/>
            <person name="Jenkins J."/>
            <person name="Jones B.M."/>
            <person name="Lawson T."/>
            <person name="Leese F."/>
            <person name="Lindquist E."/>
            <person name="Lobanov A."/>
            <person name="Lomsadze A."/>
            <person name="Malik S.B."/>
            <person name="Marsh M.E."/>
            <person name="Mackinder L."/>
            <person name="Mock T."/>
            <person name="Mueller-Roeber B."/>
            <person name="Pagarete A."/>
            <person name="Parker M."/>
            <person name="Probert I."/>
            <person name="Quesneville H."/>
            <person name="Raines C."/>
            <person name="Rensing S.A."/>
            <person name="Riano-Pachon D.M."/>
            <person name="Richier S."/>
            <person name="Rokitta S."/>
            <person name="Shiraiwa Y."/>
            <person name="Soanes D.M."/>
            <person name="van der Giezen M."/>
            <person name="Wahlund T.M."/>
            <person name="Williams B."/>
            <person name="Wilson W."/>
            <person name="Wolfe G."/>
            <person name="Wurch L.L."/>
        </authorList>
    </citation>
    <scope>NUCLEOTIDE SEQUENCE</scope>
</reference>